<sequence>MSAESVHGLCFPTARGERWSDSERFYLFPTEYTSELVSSAANWGWRFAERDAARSRLVGLESWQNTHHTTFQAPVIRELASHVACTNKSAEASVCVVAAPPRGRCERWEQICPGKTLVVVELGNVDLGAPLCASLWSRCLASPRLRRVVSQRPLLRSKPWRGRCSWADNGTIEMPYVGHARAASLEARRRTHRVAVAMMAGGHWLGDKNNMSRDWREPLLKARGNAPAEFLWAAGAAYASSTFCLQPPGDTFGRSAIVDALSVGCIPVFFHPRQLELPRFWNASRVSEGPHTTAALDFTRGVAPSCDSPVAAGAFRSDASPGAISRRSRPPTATSPASRGSE</sequence>
<dbReference type="Proteomes" id="UP000013827">
    <property type="component" value="Unassembled WGS sequence"/>
</dbReference>
<dbReference type="InterPro" id="IPR040911">
    <property type="entry name" value="Exostosin_GT47"/>
</dbReference>
<evidence type="ECO:0000313" key="3">
    <source>
        <dbReference type="EnsemblProtists" id="EOD31803"/>
    </source>
</evidence>
<evidence type="ECO:0000313" key="4">
    <source>
        <dbReference type="Proteomes" id="UP000013827"/>
    </source>
</evidence>
<dbReference type="STRING" id="2903.R1D8M3"/>
<protein>
    <recommendedName>
        <fullName evidence="2">Exostosin GT47 domain-containing protein</fullName>
    </recommendedName>
</protein>
<organism evidence="3 4">
    <name type="scientific">Emiliania huxleyi (strain CCMP1516)</name>
    <dbReference type="NCBI Taxonomy" id="280463"/>
    <lineage>
        <taxon>Eukaryota</taxon>
        <taxon>Haptista</taxon>
        <taxon>Haptophyta</taxon>
        <taxon>Prymnesiophyceae</taxon>
        <taxon>Isochrysidales</taxon>
        <taxon>Noelaerhabdaceae</taxon>
        <taxon>Emiliania</taxon>
    </lineage>
</organism>
<proteinExistence type="predicted"/>
<dbReference type="RefSeq" id="XP_005784232.1">
    <property type="nucleotide sequence ID" value="XM_005784175.1"/>
</dbReference>
<dbReference type="PaxDb" id="2903-EOD31803"/>
<reference evidence="4" key="1">
    <citation type="journal article" date="2013" name="Nature">
        <title>Pan genome of the phytoplankton Emiliania underpins its global distribution.</title>
        <authorList>
            <person name="Read B.A."/>
            <person name="Kegel J."/>
            <person name="Klute M.J."/>
            <person name="Kuo A."/>
            <person name="Lefebvre S.C."/>
            <person name="Maumus F."/>
            <person name="Mayer C."/>
            <person name="Miller J."/>
            <person name="Monier A."/>
            <person name="Salamov A."/>
            <person name="Young J."/>
            <person name="Aguilar M."/>
            <person name="Claverie J.M."/>
            <person name="Frickenhaus S."/>
            <person name="Gonzalez K."/>
            <person name="Herman E.K."/>
            <person name="Lin Y.C."/>
            <person name="Napier J."/>
            <person name="Ogata H."/>
            <person name="Sarno A.F."/>
            <person name="Shmutz J."/>
            <person name="Schroeder D."/>
            <person name="de Vargas C."/>
            <person name="Verret F."/>
            <person name="von Dassow P."/>
            <person name="Valentin K."/>
            <person name="Van de Peer Y."/>
            <person name="Wheeler G."/>
            <person name="Dacks J.B."/>
            <person name="Delwiche C.F."/>
            <person name="Dyhrman S.T."/>
            <person name="Glockner G."/>
            <person name="John U."/>
            <person name="Richards T."/>
            <person name="Worden A.Z."/>
            <person name="Zhang X."/>
            <person name="Grigoriev I.V."/>
            <person name="Allen A.E."/>
            <person name="Bidle K."/>
            <person name="Borodovsky M."/>
            <person name="Bowler C."/>
            <person name="Brownlee C."/>
            <person name="Cock J.M."/>
            <person name="Elias M."/>
            <person name="Gladyshev V.N."/>
            <person name="Groth M."/>
            <person name="Guda C."/>
            <person name="Hadaegh A."/>
            <person name="Iglesias-Rodriguez M.D."/>
            <person name="Jenkins J."/>
            <person name="Jones B.M."/>
            <person name="Lawson T."/>
            <person name="Leese F."/>
            <person name="Lindquist E."/>
            <person name="Lobanov A."/>
            <person name="Lomsadze A."/>
            <person name="Malik S.B."/>
            <person name="Marsh M.E."/>
            <person name="Mackinder L."/>
            <person name="Mock T."/>
            <person name="Mueller-Roeber B."/>
            <person name="Pagarete A."/>
            <person name="Parker M."/>
            <person name="Probert I."/>
            <person name="Quesneville H."/>
            <person name="Raines C."/>
            <person name="Rensing S.A."/>
            <person name="Riano-Pachon D.M."/>
            <person name="Richier S."/>
            <person name="Rokitta S."/>
            <person name="Shiraiwa Y."/>
            <person name="Soanes D.M."/>
            <person name="van der Giezen M."/>
            <person name="Wahlund T.M."/>
            <person name="Williams B."/>
            <person name="Wilson W."/>
            <person name="Wolfe G."/>
            <person name="Wurch L.L."/>
        </authorList>
    </citation>
    <scope>NUCLEOTIDE SEQUENCE</scope>
</reference>
<dbReference type="AlphaFoldDB" id="A0A0D3K7R8"/>
<dbReference type="Pfam" id="PF03016">
    <property type="entry name" value="Exostosin_GT47"/>
    <property type="match status" value="1"/>
</dbReference>
<name>A0A0D3K7R8_EMIH1</name>
<dbReference type="GeneID" id="17277077"/>
<evidence type="ECO:0000259" key="2">
    <source>
        <dbReference type="Pfam" id="PF03016"/>
    </source>
</evidence>
<feature type="domain" description="Exostosin GT47" evidence="2">
    <location>
        <begin position="172"/>
        <end position="279"/>
    </location>
</feature>
<dbReference type="EnsemblProtists" id="EOD31803">
    <property type="protein sequence ID" value="EOD31803"/>
    <property type="gene ID" value="EMIHUDRAFT_231447"/>
</dbReference>
<feature type="compositionally biased region" description="Polar residues" evidence="1">
    <location>
        <begin position="331"/>
        <end position="342"/>
    </location>
</feature>
<dbReference type="KEGG" id="ehx:EMIHUDRAFT_231447"/>
<keyword evidence="4" id="KW-1185">Reference proteome</keyword>
<accession>A0A0D3K7R8</accession>
<reference evidence="3" key="2">
    <citation type="submission" date="2024-10" db="UniProtKB">
        <authorList>
            <consortium name="EnsemblProtists"/>
        </authorList>
    </citation>
    <scope>IDENTIFICATION</scope>
</reference>
<dbReference type="HOGENOM" id="CLU_812434_0_0_1"/>
<feature type="region of interest" description="Disordered" evidence="1">
    <location>
        <begin position="313"/>
        <end position="342"/>
    </location>
</feature>
<evidence type="ECO:0000256" key="1">
    <source>
        <dbReference type="SAM" id="MobiDB-lite"/>
    </source>
</evidence>